<dbReference type="PANTHER" id="PTHR23248:SF9">
    <property type="entry name" value="PHOSPHOLIPID SCRAMBLASE"/>
    <property type="match status" value="1"/>
</dbReference>
<gene>
    <name evidence="3" type="ORF">TTHERM_00264800</name>
</gene>
<reference evidence="4" key="1">
    <citation type="journal article" date="2006" name="PLoS Biol.">
        <title>Macronuclear genome sequence of the ciliate Tetrahymena thermophila, a model eukaryote.</title>
        <authorList>
            <person name="Eisen J.A."/>
            <person name="Coyne R.S."/>
            <person name="Wu M."/>
            <person name="Wu D."/>
            <person name="Thiagarajan M."/>
            <person name="Wortman J.R."/>
            <person name="Badger J.H."/>
            <person name="Ren Q."/>
            <person name="Amedeo P."/>
            <person name="Jones K.M."/>
            <person name="Tallon L.J."/>
            <person name="Delcher A.L."/>
            <person name="Salzberg S.L."/>
            <person name="Silva J.C."/>
            <person name="Haas B.J."/>
            <person name="Majoros W.H."/>
            <person name="Farzad M."/>
            <person name="Carlton J.M."/>
            <person name="Smith R.K. Jr."/>
            <person name="Garg J."/>
            <person name="Pearlman R.E."/>
            <person name="Karrer K.M."/>
            <person name="Sun L."/>
            <person name="Manning G."/>
            <person name="Elde N.C."/>
            <person name="Turkewitz A.P."/>
            <person name="Asai D.J."/>
            <person name="Wilkes D.E."/>
            <person name="Wang Y."/>
            <person name="Cai H."/>
            <person name="Collins K."/>
            <person name="Stewart B.A."/>
            <person name="Lee S.R."/>
            <person name="Wilamowska K."/>
            <person name="Weinberg Z."/>
            <person name="Ruzzo W.L."/>
            <person name="Wloga D."/>
            <person name="Gaertig J."/>
            <person name="Frankel J."/>
            <person name="Tsao C.-C."/>
            <person name="Gorovsky M.A."/>
            <person name="Keeling P.J."/>
            <person name="Waller R.F."/>
            <person name="Patron N.J."/>
            <person name="Cherry J.M."/>
            <person name="Stover N.A."/>
            <person name="Krieger C.J."/>
            <person name="del Toro C."/>
            <person name="Ryder H.F."/>
            <person name="Williamson S.C."/>
            <person name="Barbeau R.A."/>
            <person name="Hamilton E.P."/>
            <person name="Orias E."/>
        </authorList>
    </citation>
    <scope>NUCLEOTIDE SEQUENCE [LARGE SCALE GENOMIC DNA]</scope>
    <source>
        <strain evidence="4">SB210</strain>
    </source>
</reference>
<sequence>MSFQYQQFGGEQNSFNDQVYQQQQGQVSVQMQQFGNNPQNGYQQIINENPVQGLPITNFPIHGQQQVINYPNNNMQIPQNMIMVPILDPLKKLADCQGIFIKQKLELLQALIGWQHENVYKVFQADVNGIQVGNNPIFLCKEKSECMQRMMLKGDMRAFNMNITNETSSALSGQSVSTPFLALERPFKCTFFAYNRPVLKVYYVENGSKVLYGLIKNPFQCCELGCEVYDANEQLKFLIKGKCCQLGLICRGLPCDSCQQYEFTVQNTTGQIVTRLLKKSSGFIKSYLSNCDDFSLGFPINSTAQEKALLMSATIFLDYMYFENKQTNNQK</sequence>
<accession>Q22U02</accession>
<comment type="similarity">
    <text evidence="1 2">Belongs to the phospholipid scramblase family.</text>
</comment>
<keyword evidence="4" id="KW-1185">Reference proteome</keyword>
<dbReference type="InterPro" id="IPR005552">
    <property type="entry name" value="Scramblase"/>
</dbReference>
<dbReference type="GO" id="GO:0005886">
    <property type="term" value="C:plasma membrane"/>
    <property type="evidence" value="ECO:0007669"/>
    <property type="project" value="TreeGrafter"/>
</dbReference>
<evidence type="ECO:0000313" key="3">
    <source>
        <dbReference type="EMBL" id="EAR88885.2"/>
    </source>
</evidence>
<dbReference type="eggNOG" id="KOG0621">
    <property type="taxonomic scope" value="Eukaryota"/>
</dbReference>
<dbReference type="PANTHER" id="PTHR23248">
    <property type="entry name" value="PHOSPHOLIPID SCRAMBLASE-RELATED"/>
    <property type="match status" value="1"/>
</dbReference>
<organism evidence="3 4">
    <name type="scientific">Tetrahymena thermophila (strain SB210)</name>
    <dbReference type="NCBI Taxonomy" id="312017"/>
    <lineage>
        <taxon>Eukaryota</taxon>
        <taxon>Sar</taxon>
        <taxon>Alveolata</taxon>
        <taxon>Ciliophora</taxon>
        <taxon>Intramacronucleata</taxon>
        <taxon>Oligohymenophorea</taxon>
        <taxon>Hymenostomatida</taxon>
        <taxon>Tetrahymenina</taxon>
        <taxon>Tetrahymenidae</taxon>
        <taxon>Tetrahymena</taxon>
    </lineage>
</organism>
<dbReference type="KEGG" id="tet:TTHERM_00264800"/>
<dbReference type="InParanoid" id="Q22U02"/>
<dbReference type="HOGENOM" id="CLU_060228_0_0_1"/>
<dbReference type="EMBL" id="GG662830">
    <property type="protein sequence ID" value="EAR88885.2"/>
    <property type="molecule type" value="Genomic_DNA"/>
</dbReference>
<proteinExistence type="inferred from homology"/>
<evidence type="ECO:0000256" key="2">
    <source>
        <dbReference type="RuleBase" id="RU363116"/>
    </source>
</evidence>
<dbReference type="OrthoDB" id="444338at2759"/>
<evidence type="ECO:0000256" key="1">
    <source>
        <dbReference type="ARBA" id="ARBA00005350"/>
    </source>
</evidence>
<evidence type="ECO:0000313" key="4">
    <source>
        <dbReference type="Proteomes" id="UP000009168"/>
    </source>
</evidence>
<dbReference type="Proteomes" id="UP000009168">
    <property type="component" value="Unassembled WGS sequence"/>
</dbReference>
<dbReference type="GO" id="GO:0017128">
    <property type="term" value="F:phospholipid scramblase activity"/>
    <property type="evidence" value="ECO:0007669"/>
    <property type="project" value="InterPro"/>
</dbReference>
<name>Q22U02_TETTS</name>
<dbReference type="GeneID" id="7826105"/>
<dbReference type="Pfam" id="PF03803">
    <property type="entry name" value="Scramblase"/>
    <property type="match status" value="1"/>
</dbReference>
<dbReference type="RefSeq" id="XP_001009130.2">
    <property type="nucleotide sequence ID" value="XM_001009130.2"/>
</dbReference>
<dbReference type="AlphaFoldDB" id="Q22U02"/>
<protein>
    <recommendedName>
        <fullName evidence="2">Phospholipid scramblase</fullName>
    </recommendedName>
</protein>